<evidence type="ECO:0000256" key="2">
    <source>
        <dbReference type="SAM" id="Phobius"/>
    </source>
</evidence>
<evidence type="ECO:0000313" key="3">
    <source>
        <dbReference type="EMBL" id="GIH18964.1"/>
    </source>
</evidence>
<dbReference type="AlphaFoldDB" id="A0A8J3QXG5"/>
<evidence type="ECO:0000313" key="4">
    <source>
        <dbReference type="Proteomes" id="UP000642748"/>
    </source>
</evidence>
<keyword evidence="2" id="KW-1133">Transmembrane helix</keyword>
<name>A0A8J3QXG5_9ACTN</name>
<evidence type="ECO:0008006" key="5">
    <source>
        <dbReference type="Google" id="ProtNLM"/>
    </source>
</evidence>
<accession>A0A8J3QXG5</accession>
<dbReference type="Proteomes" id="UP000642748">
    <property type="component" value="Unassembled WGS sequence"/>
</dbReference>
<feature type="compositionally biased region" description="Low complexity" evidence="1">
    <location>
        <begin position="477"/>
        <end position="502"/>
    </location>
</feature>
<keyword evidence="2" id="KW-0472">Membrane</keyword>
<feature type="transmembrane region" description="Helical" evidence="2">
    <location>
        <begin position="264"/>
        <end position="287"/>
    </location>
</feature>
<dbReference type="EMBL" id="BONZ01000075">
    <property type="protein sequence ID" value="GIH18964.1"/>
    <property type="molecule type" value="Genomic_DNA"/>
</dbReference>
<keyword evidence="2" id="KW-0812">Transmembrane</keyword>
<feature type="region of interest" description="Disordered" evidence="1">
    <location>
        <begin position="462"/>
        <end position="656"/>
    </location>
</feature>
<feature type="transmembrane region" description="Helical" evidence="2">
    <location>
        <begin position="352"/>
        <end position="370"/>
    </location>
</feature>
<evidence type="ECO:0000256" key="1">
    <source>
        <dbReference type="SAM" id="MobiDB-lite"/>
    </source>
</evidence>
<feature type="transmembrane region" description="Helical" evidence="2">
    <location>
        <begin position="229"/>
        <end position="252"/>
    </location>
</feature>
<feature type="region of interest" description="Disordered" evidence="1">
    <location>
        <begin position="14"/>
        <end position="45"/>
    </location>
</feature>
<feature type="compositionally biased region" description="Low complexity" evidence="1">
    <location>
        <begin position="634"/>
        <end position="649"/>
    </location>
</feature>
<proteinExistence type="predicted"/>
<protein>
    <recommendedName>
        <fullName evidence="5">TrbL/VirB6 plasmid conjugal transfer protein</fullName>
    </recommendedName>
</protein>
<organism evidence="3 4">
    <name type="scientific">Rugosimonospora africana</name>
    <dbReference type="NCBI Taxonomy" id="556532"/>
    <lineage>
        <taxon>Bacteria</taxon>
        <taxon>Bacillati</taxon>
        <taxon>Actinomycetota</taxon>
        <taxon>Actinomycetes</taxon>
        <taxon>Micromonosporales</taxon>
        <taxon>Micromonosporaceae</taxon>
        <taxon>Rugosimonospora</taxon>
    </lineage>
</organism>
<feature type="compositionally biased region" description="Low complexity" evidence="1">
    <location>
        <begin position="606"/>
        <end position="621"/>
    </location>
</feature>
<feature type="transmembrane region" description="Helical" evidence="2">
    <location>
        <begin position="382"/>
        <end position="401"/>
    </location>
</feature>
<comment type="caution">
    <text evidence="3">The sequence shown here is derived from an EMBL/GenBank/DDBJ whole genome shotgun (WGS) entry which is preliminary data.</text>
</comment>
<feature type="transmembrane region" description="Helical" evidence="2">
    <location>
        <begin position="413"/>
        <end position="434"/>
    </location>
</feature>
<feature type="compositionally biased region" description="Gly residues" evidence="1">
    <location>
        <begin position="622"/>
        <end position="633"/>
    </location>
</feature>
<feature type="transmembrane region" description="Helical" evidence="2">
    <location>
        <begin position="319"/>
        <end position="345"/>
    </location>
</feature>
<keyword evidence="4" id="KW-1185">Reference proteome</keyword>
<gene>
    <name evidence="3" type="ORF">Raf01_71360</name>
</gene>
<sequence length="656" mass="66094">MVCGLLLVAATGTRATASPTPGPGQPTPTASPTGSGGPGGDANCAAPNQVRQVRWCFAWVIRTDTPPRGAPSHWLTVCSRATTDDEANACDAASLTLDSPPPDNTPSVLLDGPADNTDASLVDCDQFTRRAAGDHVHAGAWNAKAQRCRQFGAYYLSKLDDPDPPTPCARTDVACQVQKGVSKALGAGIRMGIQGVVDLAVQGMTYLLSWLAKMVFTATSIGAPDNTFFLVYNTSAGILLLLVFVFFLISVIVNGLRVHGPGPVATLGGLVRAILGITLAGGIAWVVTQAWDEATDALIDRNIGTPWDPSRMVTAITDLSAGVGTGFVALVIALLSILGLILLFIMMLFRGLLATGAALFGAMAMSGQVIAEGRVWGRRWLWTVNALASSKFFIVMLWIYGSRAAYESNELITSLRAMLMIWLMVLTPAVLLRLTSIWDGYLSDVNAAGVWTAASRGVGDAVGDLDESGQGGGPGGAAAEAMNANAGGIPTTPTGAAAPAAGLRDGPSRQAADAVSTGADGEKFGDPGLAGGGGEPDDDRDTDAAGADQSHHPNGAEADGIDAGATGARHDLASGELTPPGDTTGVSGSLPATPHAAGVDVGNPVGAMTGTGSGAAQQTGAAAGGDSGAGISGPGQAPTASTGGAAGAADVPIVPV</sequence>
<reference evidence="3" key="1">
    <citation type="submission" date="2021-01" db="EMBL/GenBank/DDBJ databases">
        <title>Whole genome shotgun sequence of Rugosimonospora africana NBRC 104875.</title>
        <authorList>
            <person name="Komaki H."/>
            <person name="Tamura T."/>
        </authorList>
    </citation>
    <scope>NUCLEOTIDE SEQUENCE</scope>
    <source>
        <strain evidence="3">NBRC 104875</strain>
    </source>
</reference>